<dbReference type="EMBL" id="UGWZ01000001">
    <property type="protein sequence ID" value="SUG15425.1"/>
    <property type="molecule type" value="Genomic_DNA"/>
</dbReference>
<reference evidence="1 2" key="1">
    <citation type="submission" date="2018-06" db="EMBL/GenBank/DDBJ databases">
        <authorList>
            <consortium name="Pathogen Informatics"/>
            <person name="Doyle S."/>
        </authorList>
    </citation>
    <scope>NUCLEOTIDE SEQUENCE [LARGE SCALE GENOMIC DNA]</scope>
    <source>
        <strain evidence="1 2">NCTC7295</strain>
    </source>
</reference>
<accession>A0A379S618</accession>
<sequence length="85" mass="9728">MAIIPMIGKMTWAKNTPLGFHPEIEPTQVHDKKSEKRAKVHQRGDGFNLAQITEQQGDSAGKLMPDRVKTRLLLRSRARYFLRAD</sequence>
<gene>
    <name evidence="1" type="ORF">NCTC7295_03089</name>
</gene>
<evidence type="ECO:0000313" key="2">
    <source>
        <dbReference type="Proteomes" id="UP000254124"/>
    </source>
</evidence>
<protein>
    <submittedName>
        <fullName evidence="1">Uncharacterized protein</fullName>
    </submittedName>
</protein>
<name>A0A379S618_SALER</name>
<dbReference type="AlphaFoldDB" id="A0A379S618"/>
<organism evidence="1 2">
    <name type="scientific">Salmonella enterica subsp. arizonae</name>
    <dbReference type="NCBI Taxonomy" id="59203"/>
    <lineage>
        <taxon>Bacteria</taxon>
        <taxon>Pseudomonadati</taxon>
        <taxon>Pseudomonadota</taxon>
        <taxon>Gammaproteobacteria</taxon>
        <taxon>Enterobacterales</taxon>
        <taxon>Enterobacteriaceae</taxon>
        <taxon>Salmonella</taxon>
    </lineage>
</organism>
<evidence type="ECO:0000313" key="1">
    <source>
        <dbReference type="EMBL" id="SUG15425.1"/>
    </source>
</evidence>
<proteinExistence type="predicted"/>
<dbReference type="Proteomes" id="UP000254124">
    <property type="component" value="Unassembled WGS sequence"/>
</dbReference>